<dbReference type="Pfam" id="PF00168">
    <property type="entry name" value="C2"/>
    <property type="match status" value="4"/>
</dbReference>
<dbReference type="InterPro" id="IPR000008">
    <property type="entry name" value="C2_dom"/>
</dbReference>
<dbReference type="EMBL" id="CAJJDO010000012">
    <property type="protein sequence ID" value="CAD8143712.1"/>
    <property type="molecule type" value="Genomic_DNA"/>
</dbReference>
<dbReference type="PROSITE" id="PS50234">
    <property type="entry name" value="VWFA"/>
    <property type="match status" value="1"/>
</dbReference>
<feature type="domain" description="C2" evidence="2">
    <location>
        <begin position="439"/>
        <end position="566"/>
    </location>
</feature>
<sequence>MLQQIIDKDREKIELYFSGRGLADKDVMSQSDPQCYIYLKQGQDGYEKLIGKTEVKDNNLNPDWKTSVVLDFIFEINQFLRIVVMDHDGEKVENDDIIGSLNTTIGAIMGSKNQIYIGQLTHNNKKTGRLIIKADKRKEIGENNEIICWQWYATKVKNMDGWFGVSDPFLRFLKWHQNSDWLLVHETEFIKNNENPTWKPFQIPHDKLHDENPQQPFKIELWDNQTNGKHQFIGSIEVTIEQIIFKEIHQFIVKTPKGEFGGNLGVKFIEKKNFDLQMMDKPSFIDYLKGGDQINLIIAFNKFISKFQNSHLSQQVIQLDHFEEKIELYFSGRGLADKDVMSQSDPQCYIYLKQGQDGYEKLIGKTEVKDNNLNPDWKTSVVLDFIFEINQFLRIVVMDHDGEKVENDDIIGSLNTTIGAIMGSKNQIYIGQLTHNNKKTGRLIIKADKRKEIGENNEIICWQWYATKVKNMDGWFGVSDPFLRFLKWHQNSDWLLVHETEFIKNNENPTWKPFQIPHDKLHDENPQQPFKIELWDNQTNGKHQFIGSIEVTIEQIIFKEIHQFIVKTPKGEFGGNLGVKFIEKKNFDLQMMDKPSFIDYLKGGDQINLIIAIDFTGSNGEPSSPSSLHYNNPNNLNQYQNALKQVAEILLNYDYDKKVPLYGFGGVPSLPNFTKNSVEHCFPLNGNKSDPEVLGLDNIMNTYQNALNHISLSGPTIFGPVIENALDISKANLKKDIYSVLLIMTDGLIDDMSHCLKLIKKAYRLPLSIIIVGIGNANFHMMEQLDGDDAQHERDLVQFVPFIRHSQIPGELAKELLAELPDQFLKFKQLIGKNPNPCKDIDLSKIN</sequence>
<feature type="domain" description="VWFA" evidence="3">
    <location>
        <begin position="608"/>
        <end position="820"/>
    </location>
</feature>
<keyword evidence="1" id="KW-0677">Repeat</keyword>
<dbReference type="GO" id="GO:0005886">
    <property type="term" value="C:plasma membrane"/>
    <property type="evidence" value="ECO:0007669"/>
    <property type="project" value="TreeGrafter"/>
</dbReference>
<feature type="domain" description="C2" evidence="2">
    <location>
        <begin position="306"/>
        <end position="431"/>
    </location>
</feature>
<feature type="domain" description="C2" evidence="2">
    <location>
        <begin position="126"/>
        <end position="253"/>
    </location>
</feature>
<dbReference type="InterPro" id="IPR045052">
    <property type="entry name" value="Copine"/>
</dbReference>
<accession>A0A8S1SYX7</accession>
<keyword evidence="5" id="KW-1185">Reference proteome</keyword>
<dbReference type="AlphaFoldDB" id="A0A8S1SYX7"/>
<feature type="domain" description="C2" evidence="2">
    <location>
        <begin position="1"/>
        <end position="118"/>
    </location>
</feature>
<dbReference type="Pfam" id="PF07002">
    <property type="entry name" value="Copine"/>
    <property type="match status" value="1"/>
</dbReference>
<evidence type="ECO:0000256" key="1">
    <source>
        <dbReference type="ARBA" id="ARBA00022737"/>
    </source>
</evidence>
<dbReference type="FunFam" id="2.60.40.150:FF:000348">
    <property type="entry name" value="Copine family protein"/>
    <property type="match status" value="2"/>
</dbReference>
<dbReference type="CDD" id="cd04047">
    <property type="entry name" value="C2B_Copine"/>
    <property type="match status" value="2"/>
</dbReference>
<evidence type="ECO:0000259" key="2">
    <source>
        <dbReference type="PROSITE" id="PS50004"/>
    </source>
</evidence>
<dbReference type="PROSITE" id="PS50004">
    <property type="entry name" value="C2"/>
    <property type="match status" value="4"/>
</dbReference>
<name>A0A8S1SYX7_9CILI</name>
<reference evidence="4" key="1">
    <citation type="submission" date="2021-01" db="EMBL/GenBank/DDBJ databases">
        <authorList>
            <consortium name="Genoscope - CEA"/>
            <person name="William W."/>
        </authorList>
    </citation>
    <scope>NUCLEOTIDE SEQUENCE</scope>
</reference>
<dbReference type="GO" id="GO:0005544">
    <property type="term" value="F:calcium-dependent phospholipid binding"/>
    <property type="evidence" value="ECO:0007669"/>
    <property type="project" value="InterPro"/>
</dbReference>
<gene>
    <name evidence="4" type="ORF">PPENT_87.1.T0120367</name>
</gene>
<organism evidence="4 5">
    <name type="scientific">Paramecium pentaurelia</name>
    <dbReference type="NCBI Taxonomy" id="43138"/>
    <lineage>
        <taxon>Eukaryota</taxon>
        <taxon>Sar</taxon>
        <taxon>Alveolata</taxon>
        <taxon>Ciliophora</taxon>
        <taxon>Intramacronucleata</taxon>
        <taxon>Oligohymenophorea</taxon>
        <taxon>Peniculida</taxon>
        <taxon>Parameciidae</taxon>
        <taxon>Paramecium</taxon>
    </lineage>
</organism>
<dbReference type="InterPro" id="IPR037768">
    <property type="entry name" value="C2B_Copine"/>
</dbReference>
<dbReference type="CDD" id="cd04048">
    <property type="entry name" value="C2A_Copine"/>
    <property type="match status" value="2"/>
</dbReference>
<dbReference type="SMART" id="SM00327">
    <property type="entry name" value="VWA"/>
    <property type="match status" value="1"/>
</dbReference>
<dbReference type="InterPro" id="IPR010734">
    <property type="entry name" value="Copine_C"/>
</dbReference>
<dbReference type="PANTHER" id="PTHR10857">
    <property type="entry name" value="COPINE"/>
    <property type="match status" value="1"/>
</dbReference>
<evidence type="ECO:0000259" key="3">
    <source>
        <dbReference type="PROSITE" id="PS50234"/>
    </source>
</evidence>
<evidence type="ECO:0000313" key="4">
    <source>
        <dbReference type="EMBL" id="CAD8143712.1"/>
    </source>
</evidence>
<comment type="caution">
    <text evidence="4">The sequence shown here is derived from an EMBL/GenBank/DDBJ whole genome shotgun (WGS) entry which is preliminary data.</text>
</comment>
<proteinExistence type="predicted"/>
<dbReference type="PANTHER" id="PTHR10857:SF106">
    <property type="entry name" value="C2 DOMAIN-CONTAINING PROTEIN"/>
    <property type="match status" value="1"/>
</dbReference>
<dbReference type="InterPro" id="IPR002035">
    <property type="entry name" value="VWF_A"/>
</dbReference>
<protein>
    <submittedName>
        <fullName evidence="4">Uncharacterized protein</fullName>
    </submittedName>
</protein>
<dbReference type="SMART" id="SM00239">
    <property type="entry name" value="C2"/>
    <property type="match status" value="4"/>
</dbReference>
<dbReference type="Proteomes" id="UP000689195">
    <property type="component" value="Unassembled WGS sequence"/>
</dbReference>
<evidence type="ECO:0000313" key="5">
    <source>
        <dbReference type="Proteomes" id="UP000689195"/>
    </source>
</evidence>
<dbReference type="GO" id="GO:0071277">
    <property type="term" value="P:cellular response to calcium ion"/>
    <property type="evidence" value="ECO:0007669"/>
    <property type="project" value="TreeGrafter"/>
</dbReference>
<dbReference type="OrthoDB" id="5855668at2759"/>